<accession>A0A5C3LLY0</accession>
<gene>
    <name evidence="1" type="ORF">BDQ12DRAFT_402679</name>
</gene>
<dbReference type="OrthoDB" id="2104739at2759"/>
<dbReference type="AlphaFoldDB" id="A0A5C3LLY0"/>
<sequence>MVNATVDKPHNHREATRNVLVRDGFRCVVTGRYDTYTTIFISELQKHVKAEKGKNLDTRCTYILPETIATNTSSARDESESPLLAILERFGYHRLATNLRDGGVYNLQNVLTLEGNAHQFFHTSVLWFEATAMPDTYTIHTADDSMYMQPELKTTVTFKTPDPTKFPRPSRENLEIHTACTRVAWLSGAGLYIDTIMADLKFSAEDDSDASEVPLERALLTLKPNYES</sequence>
<reference evidence="1 2" key="1">
    <citation type="journal article" date="2019" name="Nat. Ecol. Evol.">
        <title>Megaphylogeny resolves global patterns of mushroom evolution.</title>
        <authorList>
            <person name="Varga T."/>
            <person name="Krizsan K."/>
            <person name="Foldi C."/>
            <person name="Dima B."/>
            <person name="Sanchez-Garcia M."/>
            <person name="Sanchez-Ramirez S."/>
            <person name="Szollosi G.J."/>
            <person name="Szarkandi J.G."/>
            <person name="Papp V."/>
            <person name="Albert L."/>
            <person name="Andreopoulos W."/>
            <person name="Angelini C."/>
            <person name="Antonin V."/>
            <person name="Barry K.W."/>
            <person name="Bougher N.L."/>
            <person name="Buchanan P."/>
            <person name="Buyck B."/>
            <person name="Bense V."/>
            <person name="Catcheside P."/>
            <person name="Chovatia M."/>
            <person name="Cooper J."/>
            <person name="Damon W."/>
            <person name="Desjardin D."/>
            <person name="Finy P."/>
            <person name="Geml J."/>
            <person name="Haridas S."/>
            <person name="Hughes K."/>
            <person name="Justo A."/>
            <person name="Karasinski D."/>
            <person name="Kautmanova I."/>
            <person name="Kiss B."/>
            <person name="Kocsube S."/>
            <person name="Kotiranta H."/>
            <person name="LaButti K.M."/>
            <person name="Lechner B.E."/>
            <person name="Liimatainen K."/>
            <person name="Lipzen A."/>
            <person name="Lukacs Z."/>
            <person name="Mihaltcheva S."/>
            <person name="Morgado L.N."/>
            <person name="Niskanen T."/>
            <person name="Noordeloos M.E."/>
            <person name="Ohm R.A."/>
            <person name="Ortiz-Santana B."/>
            <person name="Ovrebo C."/>
            <person name="Racz N."/>
            <person name="Riley R."/>
            <person name="Savchenko A."/>
            <person name="Shiryaev A."/>
            <person name="Soop K."/>
            <person name="Spirin V."/>
            <person name="Szebenyi C."/>
            <person name="Tomsovsky M."/>
            <person name="Tulloss R.E."/>
            <person name="Uehling J."/>
            <person name="Grigoriev I.V."/>
            <person name="Vagvolgyi C."/>
            <person name="Papp T."/>
            <person name="Martin F.M."/>
            <person name="Miettinen O."/>
            <person name="Hibbett D.S."/>
            <person name="Nagy L.G."/>
        </authorList>
    </citation>
    <scope>NUCLEOTIDE SEQUENCE [LARGE SCALE GENOMIC DNA]</scope>
    <source>
        <strain evidence="1 2">CBS 166.37</strain>
    </source>
</reference>
<dbReference type="STRING" id="68775.A0A5C3LLY0"/>
<protein>
    <recommendedName>
        <fullName evidence="3">HNH nuclease domain-containing protein</fullName>
    </recommendedName>
</protein>
<dbReference type="EMBL" id="ML213642">
    <property type="protein sequence ID" value="TFK33755.1"/>
    <property type="molecule type" value="Genomic_DNA"/>
</dbReference>
<organism evidence="1 2">
    <name type="scientific">Crucibulum laeve</name>
    <dbReference type="NCBI Taxonomy" id="68775"/>
    <lineage>
        <taxon>Eukaryota</taxon>
        <taxon>Fungi</taxon>
        <taxon>Dikarya</taxon>
        <taxon>Basidiomycota</taxon>
        <taxon>Agaricomycotina</taxon>
        <taxon>Agaricomycetes</taxon>
        <taxon>Agaricomycetidae</taxon>
        <taxon>Agaricales</taxon>
        <taxon>Agaricineae</taxon>
        <taxon>Nidulariaceae</taxon>
        <taxon>Crucibulum</taxon>
    </lineage>
</organism>
<dbReference type="Proteomes" id="UP000308652">
    <property type="component" value="Unassembled WGS sequence"/>
</dbReference>
<evidence type="ECO:0000313" key="2">
    <source>
        <dbReference type="Proteomes" id="UP000308652"/>
    </source>
</evidence>
<keyword evidence="2" id="KW-1185">Reference proteome</keyword>
<proteinExistence type="predicted"/>
<evidence type="ECO:0008006" key="3">
    <source>
        <dbReference type="Google" id="ProtNLM"/>
    </source>
</evidence>
<name>A0A5C3LLY0_9AGAR</name>
<evidence type="ECO:0000313" key="1">
    <source>
        <dbReference type="EMBL" id="TFK33755.1"/>
    </source>
</evidence>